<evidence type="ECO:0000313" key="1">
    <source>
        <dbReference type="EMBL" id="SHL32411.1"/>
    </source>
</evidence>
<dbReference type="EMBL" id="FRCB01000001">
    <property type="protein sequence ID" value="SHL32411.1"/>
    <property type="molecule type" value="Genomic_DNA"/>
</dbReference>
<sequence>MTQFDESALEFANFIFDRKKVVCYGLQNAAGGTTTILNFPTASLADAFRTAFLEGRNFRIVQNGAQIICLADYETVMRCSSDDPRVQPLRYSRDYMMGTLSHMVC</sequence>
<dbReference type="AlphaFoldDB" id="A0A1M6ZPM2"/>
<evidence type="ECO:0000313" key="2">
    <source>
        <dbReference type="Proteomes" id="UP000322545"/>
    </source>
</evidence>
<keyword evidence="2" id="KW-1185">Reference proteome</keyword>
<dbReference type="RefSeq" id="WP_149777753.1">
    <property type="nucleotide sequence ID" value="NZ_FRCB01000001.1"/>
</dbReference>
<organism evidence="1 2">
    <name type="scientific">Roseovarius litoreus</name>
    <dbReference type="NCBI Taxonomy" id="1155722"/>
    <lineage>
        <taxon>Bacteria</taxon>
        <taxon>Pseudomonadati</taxon>
        <taxon>Pseudomonadota</taxon>
        <taxon>Alphaproteobacteria</taxon>
        <taxon>Rhodobacterales</taxon>
        <taxon>Roseobacteraceae</taxon>
        <taxon>Roseovarius</taxon>
    </lineage>
</organism>
<accession>A0A1M6ZPM2</accession>
<dbReference type="Proteomes" id="UP000322545">
    <property type="component" value="Unassembled WGS sequence"/>
</dbReference>
<proteinExistence type="predicted"/>
<reference evidence="1 2" key="1">
    <citation type="submission" date="2016-11" db="EMBL/GenBank/DDBJ databases">
        <authorList>
            <person name="Varghese N."/>
            <person name="Submissions S."/>
        </authorList>
    </citation>
    <scope>NUCLEOTIDE SEQUENCE [LARGE SCALE GENOMIC DNA]</scope>
    <source>
        <strain evidence="1 2">DSM 28249</strain>
    </source>
</reference>
<name>A0A1M6ZPM2_9RHOB</name>
<protein>
    <submittedName>
        <fullName evidence="1">Uncharacterized protein</fullName>
    </submittedName>
</protein>
<gene>
    <name evidence="1" type="ORF">SAMN05443432_101139</name>
</gene>